<dbReference type="PIRSF" id="PIRSF037227">
    <property type="entry name" value="Aminobenzoyl-glu_utiliz_pB"/>
    <property type="match status" value="1"/>
</dbReference>
<dbReference type="RefSeq" id="WP_118650747.1">
    <property type="nucleotide sequence ID" value="NZ_JACOOW010000016.1"/>
</dbReference>
<dbReference type="FunFam" id="3.30.70.360:FF:000004">
    <property type="entry name" value="Peptidase M20 domain-containing protein 2"/>
    <property type="match status" value="1"/>
</dbReference>
<organism evidence="1 2">
    <name type="scientific">Clostridium segne</name>
    <dbReference type="NCBI Taxonomy" id="2763038"/>
    <lineage>
        <taxon>Bacteria</taxon>
        <taxon>Bacillati</taxon>
        <taxon>Bacillota</taxon>
        <taxon>Clostridia</taxon>
        <taxon>Eubacteriales</taxon>
        <taxon>Clostridiaceae</taxon>
        <taxon>Clostridium</taxon>
    </lineage>
</organism>
<protein>
    <submittedName>
        <fullName evidence="1">Amidohydrolase</fullName>
    </submittedName>
</protein>
<dbReference type="Gene3D" id="3.30.70.360">
    <property type="match status" value="1"/>
</dbReference>
<dbReference type="GO" id="GO:0016805">
    <property type="term" value="F:dipeptidase activity"/>
    <property type="evidence" value="ECO:0007669"/>
    <property type="project" value="TreeGrafter"/>
</dbReference>
<reference evidence="1 2" key="1">
    <citation type="submission" date="2020-08" db="EMBL/GenBank/DDBJ databases">
        <title>Genome public.</title>
        <authorList>
            <person name="Liu C."/>
            <person name="Sun Q."/>
        </authorList>
    </citation>
    <scope>NUCLEOTIDE SEQUENCE [LARGE SCALE GENOMIC DNA]</scope>
    <source>
        <strain evidence="1 2">BX14</strain>
    </source>
</reference>
<dbReference type="Pfam" id="PF01546">
    <property type="entry name" value="Peptidase_M20"/>
    <property type="match status" value="1"/>
</dbReference>
<dbReference type="SUPFAM" id="SSF53187">
    <property type="entry name" value="Zn-dependent exopeptidases"/>
    <property type="match status" value="1"/>
</dbReference>
<evidence type="ECO:0000313" key="2">
    <source>
        <dbReference type="Proteomes" id="UP000653904"/>
    </source>
</evidence>
<dbReference type="NCBIfam" id="TIGR01891">
    <property type="entry name" value="amidohydrolases"/>
    <property type="match status" value="1"/>
</dbReference>
<dbReference type="EMBL" id="JACOOW010000016">
    <property type="protein sequence ID" value="MBC5657962.1"/>
    <property type="molecule type" value="Genomic_DNA"/>
</dbReference>
<evidence type="ECO:0000313" key="1">
    <source>
        <dbReference type="EMBL" id="MBC5657962.1"/>
    </source>
</evidence>
<dbReference type="PANTHER" id="PTHR30575">
    <property type="entry name" value="PEPTIDASE M20"/>
    <property type="match status" value="1"/>
</dbReference>
<gene>
    <name evidence="1" type="ORF">H8S19_13035</name>
</gene>
<dbReference type="InterPro" id="IPR052030">
    <property type="entry name" value="Peptidase_M20/M20A_hydrolases"/>
</dbReference>
<dbReference type="GO" id="GO:0071713">
    <property type="term" value="F:para-aminobenzoyl-glutamate hydrolase activity"/>
    <property type="evidence" value="ECO:0007669"/>
    <property type="project" value="TreeGrafter"/>
</dbReference>
<dbReference type="InterPro" id="IPR017439">
    <property type="entry name" value="Amidohydrolase"/>
</dbReference>
<dbReference type="GO" id="GO:0005737">
    <property type="term" value="C:cytoplasm"/>
    <property type="evidence" value="ECO:0007669"/>
    <property type="project" value="TreeGrafter"/>
</dbReference>
<dbReference type="InterPro" id="IPR036264">
    <property type="entry name" value="Bact_exopeptidase_dim_dom"/>
</dbReference>
<name>A0AAW3X590_9CLOT</name>
<accession>A0AAW3X590</accession>
<dbReference type="SUPFAM" id="SSF55031">
    <property type="entry name" value="Bacterial exopeptidase dimerisation domain"/>
    <property type="match status" value="1"/>
</dbReference>
<dbReference type="Proteomes" id="UP000653904">
    <property type="component" value="Unassembled WGS sequence"/>
</dbReference>
<proteinExistence type="predicted"/>
<dbReference type="GO" id="GO:0046657">
    <property type="term" value="P:folic acid catabolic process"/>
    <property type="evidence" value="ECO:0007669"/>
    <property type="project" value="TreeGrafter"/>
</dbReference>
<dbReference type="InterPro" id="IPR017145">
    <property type="entry name" value="Aminobenzoyl-glu_utiliz_pB"/>
</dbReference>
<comment type="caution">
    <text evidence="1">The sequence shown here is derived from an EMBL/GenBank/DDBJ whole genome shotgun (WGS) entry which is preliminary data.</text>
</comment>
<keyword evidence="2" id="KW-1185">Reference proteome</keyword>
<dbReference type="InterPro" id="IPR002933">
    <property type="entry name" value="Peptidase_M20"/>
</dbReference>
<dbReference type="Gene3D" id="3.40.630.10">
    <property type="entry name" value="Zn peptidases"/>
    <property type="match status" value="1"/>
</dbReference>
<dbReference type="PANTHER" id="PTHR30575:SF0">
    <property type="entry name" value="XAA-ARG DIPEPTIDASE"/>
    <property type="match status" value="1"/>
</dbReference>
<sequence length="478" mass="51784">MDKKEFVLKSVNDKKDLLLKVSDQIFDYAEVGFREFKTAKLFEEVLNQEGFQVEMGVGGMPTAFKATYGRGKPVIGFLAEYDALPSLSQEGGCTTRKPAAGANPDGHGCGHNLLGTGSMAAAFAVKAYIEENPEAGTVVLFGCPSEEKGDGKAIMAREGVFDGVDAAFTWHPFDANEIWSESTLANVSVFFSFKGVTSHAAAAPELGRSALDAAELMSVGVNYLREHIISDARVHYAYRDVGGIAPNVVQGSSTVHYFIRAPKSRQVKEIYERVINVAKGAALMTGTEMSYELYAGLSDYIPNHVLSEVLHESMEELGAPDYDADDFAMASRFFHETATPEELDGKRDLLRRMFGAEQAKEVEAHPLHTEIAPLVWNGKVTSGSTDVGDASYVMPTAMCKMAGTTLGTAPHTWQMTAHGNTAIGHKAMLRAGQSLALAALKTMENPEILQKAHDEWMAETNGEYECPIPPEVGPRLEG</sequence>
<dbReference type="AlphaFoldDB" id="A0AAW3X590"/>